<reference evidence="1 2" key="1">
    <citation type="journal article" date="2020" name="Nat. Food">
        <title>A phased Vanilla planifolia genome enables genetic improvement of flavour and production.</title>
        <authorList>
            <person name="Hasing T."/>
            <person name="Tang H."/>
            <person name="Brym M."/>
            <person name="Khazi F."/>
            <person name="Huang T."/>
            <person name="Chambers A.H."/>
        </authorList>
    </citation>
    <scope>NUCLEOTIDE SEQUENCE [LARGE SCALE GENOMIC DNA]</scope>
    <source>
        <tissue evidence="1">Leaf</tissue>
    </source>
</reference>
<dbReference type="EMBL" id="JADCNM010000013">
    <property type="protein sequence ID" value="KAG0456248.1"/>
    <property type="molecule type" value="Genomic_DNA"/>
</dbReference>
<sequence>MDIPMYDRGCIGTVCFARRWVGQREVREEMRGWEHKHDACRWARGAVDGRSCEEMRGWAWGRYETGERMSMLHCGQAGRMQALCGCGIGDCCTSSRWVRA</sequence>
<name>A0A835UCK1_VANPL</name>
<organism evidence="1 2">
    <name type="scientific">Vanilla planifolia</name>
    <name type="common">Vanilla</name>
    <dbReference type="NCBI Taxonomy" id="51239"/>
    <lineage>
        <taxon>Eukaryota</taxon>
        <taxon>Viridiplantae</taxon>
        <taxon>Streptophyta</taxon>
        <taxon>Embryophyta</taxon>
        <taxon>Tracheophyta</taxon>
        <taxon>Spermatophyta</taxon>
        <taxon>Magnoliopsida</taxon>
        <taxon>Liliopsida</taxon>
        <taxon>Asparagales</taxon>
        <taxon>Orchidaceae</taxon>
        <taxon>Vanilloideae</taxon>
        <taxon>Vanilleae</taxon>
        <taxon>Vanilla</taxon>
    </lineage>
</organism>
<gene>
    <name evidence="1" type="ORF">HPP92_024036</name>
</gene>
<dbReference type="AlphaFoldDB" id="A0A835UCK1"/>
<evidence type="ECO:0000313" key="1">
    <source>
        <dbReference type="EMBL" id="KAG0456248.1"/>
    </source>
</evidence>
<protein>
    <submittedName>
        <fullName evidence="1">Uncharacterized protein</fullName>
    </submittedName>
</protein>
<proteinExistence type="predicted"/>
<dbReference type="Proteomes" id="UP000639772">
    <property type="component" value="Chromosome 13"/>
</dbReference>
<evidence type="ECO:0000313" key="2">
    <source>
        <dbReference type="Proteomes" id="UP000639772"/>
    </source>
</evidence>
<comment type="caution">
    <text evidence="1">The sequence shown here is derived from an EMBL/GenBank/DDBJ whole genome shotgun (WGS) entry which is preliminary data.</text>
</comment>
<accession>A0A835UCK1</accession>